<feature type="region of interest" description="Disordered" evidence="1">
    <location>
        <begin position="261"/>
        <end position="282"/>
    </location>
</feature>
<evidence type="ECO:0000256" key="1">
    <source>
        <dbReference type="SAM" id="MobiDB-lite"/>
    </source>
</evidence>
<proteinExistence type="predicted"/>
<keyword evidence="2" id="KW-0812">Transmembrane</keyword>
<dbReference type="Proteomes" id="UP000433071">
    <property type="component" value="Unassembled WGS sequence"/>
</dbReference>
<protein>
    <submittedName>
        <fullName evidence="4">Anti-sigma factor</fullName>
    </submittedName>
</protein>
<feature type="transmembrane region" description="Helical" evidence="2">
    <location>
        <begin position="140"/>
        <end position="162"/>
    </location>
</feature>
<dbReference type="InterPro" id="IPR018764">
    <property type="entry name" value="RskA_C"/>
</dbReference>
<evidence type="ECO:0000259" key="3">
    <source>
        <dbReference type="Pfam" id="PF10099"/>
    </source>
</evidence>
<name>A0A6I3MEG4_9MICO</name>
<accession>A0A6I3MEG4</accession>
<dbReference type="AlphaFoldDB" id="A0A6I3MEG4"/>
<dbReference type="EMBL" id="WMLB01000023">
    <property type="protein sequence ID" value="MTH68673.1"/>
    <property type="molecule type" value="Genomic_DNA"/>
</dbReference>
<keyword evidence="5" id="KW-1185">Reference proteome</keyword>
<comment type="caution">
    <text evidence="4">The sequence shown here is derived from an EMBL/GenBank/DDBJ whole genome shotgun (WGS) entry which is preliminary data.</text>
</comment>
<feature type="domain" description="Anti-sigma K factor RskA C-terminal" evidence="3">
    <location>
        <begin position="144"/>
        <end position="272"/>
    </location>
</feature>
<keyword evidence="2" id="KW-0472">Membrane</keyword>
<evidence type="ECO:0000313" key="4">
    <source>
        <dbReference type="EMBL" id="MTH68673.1"/>
    </source>
</evidence>
<reference evidence="4 5" key="1">
    <citation type="submission" date="2019-11" db="EMBL/GenBank/DDBJ databases">
        <title>Agromyces kandeliae sp. nov., isolated from mangrove soil.</title>
        <authorList>
            <person name="Wang R."/>
        </authorList>
    </citation>
    <scope>NUCLEOTIDE SEQUENCE [LARGE SCALE GENOMIC DNA]</scope>
    <source>
        <strain evidence="4 5">JCM 11433</strain>
    </source>
</reference>
<gene>
    <name evidence="4" type="ORF">GJ743_09860</name>
</gene>
<dbReference type="OrthoDB" id="4328740at2"/>
<dbReference type="GO" id="GO:0005886">
    <property type="term" value="C:plasma membrane"/>
    <property type="evidence" value="ECO:0007669"/>
    <property type="project" value="InterPro"/>
</dbReference>
<sequence>MMDHIEPEELAVLALDGAAPEAAVRAHLEACETCAAEYAALARTVELGRDGPADDLEPPPPAVWERIHGELGLAPELAGDPLASAGAVVSPEPASSAAVAASAERAADALTAVRSEQHVPPSRARTPELATGSARARRRWWPIAAAAAVVGLVAGIGIGVAIGGAGGGSATTVLANAELDAFPGWDAVGTATVEEDAAGERTLLVDLAAEVPAGEVREVWLIRSDASGLVSLGLMDGDTARLVVPAGIDLDEYPLVDVSAEPVDGDPAHSGDSIVRGELRAA</sequence>
<dbReference type="Pfam" id="PF10099">
    <property type="entry name" value="RskA_C"/>
    <property type="match status" value="1"/>
</dbReference>
<organism evidence="4 5">
    <name type="scientific">Agromyces bracchium</name>
    <dbReference type="NCBI Taxonomy" id="88376"/>
    <lineage>
        <taxon>Bacteria</taxon>
        <taxon>Bacillati</taxon>
        <taxon>Actinomycetota</taxon>
        <taxon>Actinomycetes</taxon>
        <taxon>Micrococcales</taxon>
        <taxon>Microbacteriaceae</taxon>
        <taxon>Agromyces</taxon>
    </lineage>
</organism>
<evidence type="ECO:0000313" key="5">
    <source>
        <dbReference type="Proteomes" id="UP000433071"/>
    </source>
</evidence>
<keyword evidence="2" id="KW-1133">Transmembrane helix</keyword>
<evidence type="ECO:0000256" key="2">
    <source>
        <dbReference type="SAM" id="Phobius"/>
    </source>
</evidence>